<evidence type="ECO:0000256" key="24">
    <source>
        <dbReference type="SAM" id="Phobius"/>
    </source>
</evidence>
<evidence type="ECO:0000313" key="26">
    <source>
        <dbReference type="EMBL" id="KAF0308019.1"/>
    </source>
</evidence>
<evidence type="ECO:0000256" key="12">
    <source>
        <dbReference type="ARBA" id="ARBA00022968"/>
    </source>
</evidence>
<evidence type="ECO:0000256" key="6">
    <source>
        <dbReference type="ARBA" id="ARBA00012557"/>
    </source>
</evidence>
<evidence type="ECO:0000256" key="11">
    <source>
        <dbReference type="ARBA" id="ARBA00022741"/>
    </source>
</evidence>
<dbReference type="EMBL" id="VIIS01000516">
    <property type="protein sequence ID" value="KAF0308019.1"/>
    <property type="molecule type" value="Genomic_DNA"/>
</dbReference>
<dbReference type="FunFam" id="3.90.550.50:FF:000017">
    <property type="entry name" value="Glycoprotein-N-acetylgalactosamine 3-beta-galactosyltransferase 1"/>
    <property type="match status" value="1"/>
</dbReference>
<dbReference type="Proteomes" id="UP000440578">
    <property type="component" value="Unassembled WGS sequence"/>
</dbReference>
<dbReference type="AlphaFoldDB" id="A0A6A4WRX1"/>
<comment type="similarity">
    <text evidence="4">Belongs to the glycosyltransferase 31 family. Beta3-Gal-T subfamily.</text>
</comment>
<name>A0A6A4WRX1_AMPAM</name>
<keyword evidence="16" id="KW-0325">Glycoprotein</keyword>
<accession>A0A6A4WRX1</accession>
<keyword evidence="11" id="KW-0547">Nucleotide-binding</keyword>
<dbReference type="Gene3D" id="3.90.550.50">
    <property type="match status" value="1"/>
</dbReference>
<evidence type="ECO:0000256" key="9">
    <source>
        <dbReference type="ARBA" id="ARBA00022692"/>
    </source>
</evidence>
<evidence type="ECO:0000256" key="20">
    <source>
        <dbReference type="ARBA" id="ARBA00042009"/>
    </source>
</evidence>
<dbReference type="InterPro" id="IPR003378">
    <property type="entry name" value="Fringe-like_glycosylTrfase"/>
</dbReference>
<keyword evidence="13 24" id="KW-1133">Transmembrane helix</keyword>
<feature type="transmembrane region" description="Helical" evidence="24">
    <location>
        <begin position="30"/>
        <end position="49"/>
    </location>
</feature>
<sequence length="419" mass="47666">MSLTVAIQQLWERYTSPACLHKVWLVNKTLVMTLCVGITFGFSFAYMVLTLAQYSPQGGFYDRLLGGRAREWFGPDPVSLFAPRLDGPLQLHTQPGSLTGHNVDVVPVEHSASDPAHAGGDTVALELAKRVRVLCWVMTQPANHEKKARHVKATWGKRCNKLLFMSTIRSCRHVKLDVEEGRNFLWAKTKEAFRYVYEHHWDDADWFFKADDDTYAVMENMRFLLEPYPPQHPIYFGCKFKPFTKQGYMSGGAGYVLSREALRRFVEVGLKDPKKCRKDHGGAEDAEMGKCMEKLNVTAGDSRDAQGRYRFFPFTPESHLVVEKFPKNFWYWKAWTAAPTRPSAFHYVPPNMMYTIEYLIYHLKPYGVRTRLIPAAPPDSAVIPPGGPLPHSADYRVTYRQDDRTRGSAAHHQGGGQSG</sequence>
<evidence type="ECO:0000256" key="16">
    <source>
        <dbReference type="ARBA" id="ARBA00023180"/>
    </source>
</evidence>
<evidence type="ECO:0000256" key="23">
    <source>
        <dbReference type="SAM" id="MobiDB-lite"/>
    </source>
</evidence>
<keyword evidence="14 24" id="KW-0472">Membrane</keyword>
<evidence type="ECO:0000256" key="1">
    <source>
        <dbReference type="ARBA" id="ARBA00001936"/>
    </source>
</evidence>
<evidence type="ECO:0000256" key="15">
    <source>
        <dbReference type="ARBA" id="ARBA00023157"/>
    </source>
</evidence>
<evidence type="ECO:0000259" key="25">
    <source>
        <dbReference type="Pfam" id="PF02434"/>
    </source>
</evidence>
<evidence type="ECO:0000256" key="5">
    <source>
        <dbReference type="ARBA" id="ARBA00011748"/>
    </source>
</evidence>
<feature type="domain" description="Fringe-like glycosyltransferase" evidence="25">
    <location>
        <begin position="137"/>
        <end position="299"/>
    </location>
</feature>
<evidence type="ECO:0000256" key="2">
    <source>
        <dbReference type="ARBA" id="ARBA00004606"/>
    </source>
</evidence>
<gene>
    <name evidence="26" type="primary">C1GalTA</name>
    <name evidence="26" type="ORF">FJT64_020675</name>
</gene>
<dbReference type="InterPro" id="IPR026050">
    <property type="entry name" value="C1GALT1/C1GALT1_chp1"/>
</dbReference>
<evidence type="ECO:0000256" key="8">
    <source>
        <dbReference type="ARBA" id="ARBA00022679"/>
    </source>
</evidence>
<evidence type="ECO:0000256" key="17">
    <source>
        <dbReference type="ARBA" id="ARBA00023211"/>
    </source>
</evidence>
<comment type="subunit">
    <text evidence="5">Homodimer; disulfide-linked.</text>
</comment>
<keyword evidence="8 26" id="KW-0808">Transferase</keyword>
<keyword evidence="12" id="KW-0735">Signal-anchor</keyword>
<dbReference type="PANTHER" id="PTHR23033:SF14">
    <property type="entry name" value="GLYCOPROTEIN-N-ACETYLGALACTOSAMINE 3-BETA-GALACTOSYLTRANSFERASE 1-RELATED"/>
    <property type="match status" value="1"/>
</dbReference>
<dbReference type="GO" id="GO:0016263">
    <property type="term" value="F:glycoprotein-N-acetylgalactosamine 3-beta-galactosyltransferase activity"/>
    <property type="evidence" value="ECO:0007669"/>
    <property type="project" value="UniProtKB-EC"/>
</dbReference>
<evidence type="ECO:0000256" key="7">
    <source>
        <dbReference type="ARBA" id="ARBA00022676"/>
    </source>
</evidence>
<evidence type="ECO:0000256" key="13">
    <source>
        <dbReference type="ARBA" id="ARBA00022989"/>
    </source>
</evidence>
<evidence type="ECO:0000256" key="22">
    <source>
        <dbReference type="ARBA" id="ARBA00059245"/>
    </source>
</evidence>
<keyword evidence="9 24" id="KW-0812">Transmembrane</keyword>
<comment type="cofactor">
    <cofactor evidence="1">
        <name>Mn(2+)</name>
        <dbReference type="ChEBI" id="CHEBI:29035"/>
    </cofactor>
</comment>
<keyword evidence="10" id="KW-0479">Metal-binding</keyword>
<protein>
    <recommendedName>
        <fullName evidence="18">Glycoprotein-N-acetylgalactosamine 3-beta-galactosyltransferase 1</fullName>
        <ecNumber evidence="6">2.4.1.122</ecNumber>
    </recommendedName>
    <alternativeName>
        <fullName evidence="20">Core 1 O-glycan T-synthase</fullName>
    </alternativeName>
    <alternativeName>
        <fullName evidence="21">Core 1 UDP-galactose:N-acetylgalactosamine-alpha-R beta 1,3-galactosyltransferase 1</fullName>
    </alternativeName>
    <alternativeName>
        <fullName evidence="19">Core 1 beta1,3-galactosyltransferase 1</fullName>
    </alternativeName>
</protein>
<comment type="subcellular location">
    <subcellularLocation>
        <location evidence="2">Membrane</location>
        <topology evidence="2">Single-pass type II membrane protein</topology>
    </subcellularLocation>
</comment>
<proteinExistence type="inferred from homology"/>
<dbReference type="EC" id="2.4.1.122" evidence="6"/>
<evidence type="ECO:0000256" key="21">
    <source>
        <dbReference type="ARBA" id="ARBA00043065"/>
    </source>
</evidence>
<evidence type="ECO:0000256" key="4">
    <source>
        <dbReference type="ARBA" id="ARBA00006462"/>
    </source>
</evidence>
<dbReference type="Pfam" id="PF02434">
    <property type="entry name" value="Fringe"/>
    <property type="match status" value="1"/>
</dbReference>
<dbReference type="OrthoDB" id="414175at2759"/>
<evidence type="ECO:0000256" key="10">
    <source>
        <dbReference type="ARBA" id="ARBA00022723"/>
    </source>
</evidence>
<keyword evidence="7 26" id="KW-0328">Glycosyltransferase</keyword>
<dbReference type="GO" id="GO:0030145">
    <property type="term" value="F:manganese ion binding"/>
    <property type="evidence" value="ECO:0007669"/>
    <property type="project" value="UniProtKB-ARBA"/>
</dbReference>
<organism evidence="26 27">
    <name type="scientific">Amphibalanus amphitrite</name>
    <name type="common">Striped barnacle</name>
    <name type="synonym">Balanus amphitrite</name>
    <dbReference type="NCBI Taxonomy" id="1232801"/>
    <lineage>
        <taxon>Eukaryota</taxon>
        <taxon>Metazoa</taxon>
        <taxon>Ecdysozoa</taxon>
        <taxon>Arthropoda</taxon>
        <taxon>Crustacea</taxon>
        <taxon>Multicrustacea</taxon>
        <taxon>Cirripedia</taxon>
        <taxon>Thoracica</taxon>
        <taxon>Thoracicalcarea</taxon>
        <taxon>Balanomorpha</taxon>
        <taxon>Balanoidea</taxon>
        <taxon>Balanidae</taxon>
        <taxon>Amphibalaninae</taxon>
        <taxon>Amphibalanus</taxon>
    </lineage>
</organism>
<evidence type="ECO:0000256" key="3">
    <source>
        <dbReference type="ARBA" id="ARBA00004922"/>
    </source>
</evidence>
<comment type="function">
    <text evidence="22">Glycosyltransferase that generates the core 1 O-glycan Gal-beta1-3GalNAc-alpha1-Ser/Thr (T antigen), which is a precursor for many extended O-glycans in glycoproteins.</text>
</comment>
<comment type="caution">
    <text evidence="26">The sequence shown here is derived from an EMBL/GenBank/DDBJ whole genome shotgun (WGS) entry which is preliminary data.</text>
</comment>
<dbReference type="GO" id="GO:0000166">
    <property type="term" value="F:nucleotide binding"/>
    <property type="evidence" value="ECO:0007669"/>
    <property type="project" value="UniProtKB-KW"/>
</dbReference>
<keyword evidence="15" id="KW-1015">Disulfide bond</keyword>
<dbReference type="UniPathway" id="UPA00378"/>
<dbReference type="GO" id="GO:0016020">
    <property type="term" value="C:membrane"/>
    <property type="evidence" value="ECO:0007669"/>
    <property type="project" value="UniProtKB-SubCell"/>
</dbReference>
<evidence type="ECO:0000256" key="18">
    <source>
        <dbReference type="ARBA" id="ARBA00040898"/>
    </source>
</evidence>
<keyword evidence="17" id="KW-0464">Manganese</keyword>
<feature type="region of interest" description="Disordered" evidence="23">
    <location>
        <begin position="398"/>
        <end position="419"/>
    </location>
</feature>
<keyword evidence="27" id="KW-1185">Reference proteome</keyword>
<reference evidence="26 27" key="1">
    <citation type="submission" date="2019-07" db="EMBL/GenBank/DDBJ databases">
        <title>Draft genome assembly of a fouling barnacle, Amphibalanus amphitrite (Darwin, 1854): The first reference genome for Thecostraca.</title>
        <authorList>
            <person name="Kim W."/>
        </authorList>
    </citation>
    <scope>NUCLEOTIDE SEQUENCE [LARGE SCALE GENOMIC DNA]</scope>
    <source>
        <strain evidence="26">SNU_AA5</strain>
        <tissue evidence="26">Soma without cirri and trophi</tissue>
    </source>
</reference>
<evidence type="ECO:0000256" key="14">
    <source>
        <dbReference type="ARBA" id="ARBA00023136"/>
    </source>
</evidence>
<dbReference type="PANTHER" id="PTHR23033">
    <property type="entry name" value="BETA1,3-GALACTOSYLTRANSFERASE"/>
    <property type="match status" value="1"/>
</dbReference>
<evidence type="ECO:0000256" key="19">
    <source>
        <dbReference type="ARBA" id="ARBA00041226"/>
    </source>
</evidence>
<comment type="pathway">
    <text evidence="3">Protein modification; protein glycosylation.</text>
</comment>
<evidence type="ECO:0000313" key="27">
    <source>
        <dbReference type="Proteomes" id="UP000440578"/>
    </source>
</evidence>